<accession>A0ABZ2K201</accession>
<protein>
    <submittedName>
        <fullName evidence="2">XRE family transcriptional regulator</fullName>
    </submittedName>
</protein>
<evidence type="ECO:0000259" key="1">
    <source>
        <dbReference type="PROSITE" id="PS50943"/>
    </source>
</evidence>
<dbReference type="RefSeq" id="WP_394843360.1">
    <property type="nucleotide sequence ID" value="NZ_CP089982.1"/>
</dbReference>
<dbReference type="EMBL" id="CP089982">
    <property type="protein sequence ID" value="WXA92759.1"/>
    <property type="molecule type" value="Genomic_DNA"/>
</dbReference>
<dbReference type="CDD" id="cd00093">
    <property type="entry name" value="HTH_XRE"/>
    <property type="match status" value="1"/>
</dbReference>
<evidence type="ECO:0000313" key="3">
    <source>
        <dbReference type="Proteomes" id="UP001379533"/>
    </source>
</evidence>
<reference evidence="2 3" key="1">
    <citation type="submission" date="2021-12" db="EMBL/GenBank/DDBJ databases">
        <title>Discovery of the Pendulisporaceae a myxobacterial family with distinct sporulation behavior and unique specialized metabolism.</title>
        <authorList>
            <person name="Garcia R."/>
            <person name="Popoff A."/>
            <person name="Bader C.D."/>
            <person name="Loehr J."/>
            <person name="Walesch S."/>
            <person name="Walt C."/>
            <person name="Boldt J."/>
            <person name="Bunk B."/>
            <person name="Haeckl F.J.F.P.J."/>
            <person name="Gunesch A.P."/>
            <person name="Birkelbach J."/>
            <person name="Nuebel U."/>
            <person name="Pietschmann T."/>
            <person name="Bach T."/>
            <person name="Mueller R."/>
        </authorList>
    </citation>
    <scope>NUCLEOTIDE SEQUENCE [LARGE SCALE GENOMIC DNA]</scope>
    <source>
        <strain evidence="2 3">MSr12523</strain>
    </source>
</reference>
<dbReference type="PROSITE" id="PS50943">
    <property type="entry name" value="HTH_CROC1"/>
    <property type="match status" value="1"/>
</dbReference>
<dbReference type="Gene3D" id="1.10.260.40">
    <property type="entry name" value="lambda repressor-like DNA-binding domains"/>
    <property type="match status" value="1"/>
</dbReference>
<dbReference type="InterPro" id="IPR010982">
    <property type="entry name" value="Lambda_DNA-bd_dom_sf"/>
</dbReference>
<proteinExistence type="predicted"/>
<organism evidence="2 3">
    <name type="scientific">Pendulispora brunnea</name>
    <dbReference type="NCBI Taxonomy" id="2905690"/>
    <lineage>
        <taxon>Bacteria</taxon>
        <taxon>Pseudomonadati</taxon>
        <taxon>Myxococcota</taxon>
        <taxon>Myxococcia</taxon>
        <taxon>Myxococcales</taxon>
        <taxon>Sorangiineae</taxon>
        <taxon>Pendulisporaceae</taxon>
        <taxon>Pendulispora</taxon>
    </lineage>
</organism>
<sequence length="109" mass="12184">MSPDEIKELRKSLSCTAKELAAALGLEQKTVMAWEQGELFPTKQFVDRMNALRDKGPSAIPRKSKGTNPIKSLADPQLWELFRKLAAHKKLRDDVAKLAASYSDPSEED</sequence>
<name>A0ABZ2K201_9BACT</name>
<feature type="domain" description="HTH cro/C1-type" evidence="1">
    <location>
        <begin position="6"/>
        <end position="42"/>
    </location>
</feature>
<gene>
    <name evidence="2" type="ORF">LZC95_40720</name>
</gene>
<dbReference type="Proteomes" id="UP001379533">
    <property type="component" value="Chromosome"/>
</dbReference>
<evidence type="ECO:0000313" key="2">
    <source>
        <dbReference type="EMBL" id="WXA92759.1"/>
    </source>
</evidence>
<keyword evidence="3" id="KW-1185">Reference proteome</keyword>
<dbReference type="SUPFAM" id="SSF47413">
    <property type="entry name" value="lambda repressor-like DNA-binding domains"/>
    <property type="match status" value="1"/>
</dbReference>
<dbReference type="InterPro" id="IPR001387">
    <property type="entry name" value="Cro/C1-type_HTH"/>
</dbReference>